<reference evidence="3 4" key="1">
    <citation type="submission" date="2018-11" db="EMBL/GenBank/DDBJ databases">
        <authorList>
            <consortium name="Pathogen Informatics"/>
        </authorList>
    </citation>
    <scope>NUCLEOTIDE SEQUENCE [LARGE SCALE GENOMIC DNA]</scope>
</reference>
<evidence type="ECO:0000256" key="1">
    <source>
        <dbReference type="SAM" id="Coils"/>
    </source>
</evidence>
<proteinExistence type="predicted"/>
<evidence type="ECO:0000256" key="2">
    <source>
        <dbReference type="SAM" id="MobiDB-lite"/>
    </source>
</evidence>
<gene>
    <name evidence="3" type="ORF">DILT_LOCUS5295</name>
</gene>
<feature type="coiled-coil region" evidence="1">
    <location>
        <begin position="262"/>
        <end position="289"/>
    </location>
</feature>
<feature type="compositionally biased region" description="Basic and acidic residues" evidence="2">
    <location>
        <begin position="150"/>
        <end position="160"/>
    </location>
</feature>
<accession>A0A3P7KY22</accession>
<feature type="region of interest" description="Disordered" evidence="2">
    <location>
        <begin position="111"/>
        <end position="168"/>
    </location>
</feature>
<dbReference type="OrthoDB" id="10064898at2759"/>
<protein>
    <recommendedName>
        <fullName evidence="5">Protein of centriole 5</fullName>
    </recommendedName>
</protein>
<keyword evidence="1" id="KW-0175">Coiled coil</keyword>
<keyword evidence="4" id="KW-1185">Reference proteome</keyword>
<name>A0A3P7KY22_DIBLA</name>
<evidence type="ECO:0000313" key="4">
    <source>
        <dbReference type="Proteomes" id="UP000281553"/>
    </source>
</evidence>
<dbReference type="AlphaFoldDB" id="A0A3P7KY22"/>
<evidence type="ECO:0008006" key="5">
    <source>
        <dbReference type="Google" id="ProtNLM"/>
    </source>
</evidence>
<feature type="compositionally biased region" description="Basic and acidic residues" evidence="2">
    <location>
        <begin position="114"/>
        <end position="137"/>
    </location>
</feature>
<sequence>MTDQAMDKEGDGKENLPSSDDQSEKVSVRTLSESKLGSGALWPNRHAQEDGMQEGTLSSLSCNQSMDLSSRALDSPSPTAYLKGTESLKDLKNIKLYCDGRGDQPSTLKTLLSEAREKPDFDSTDTLKKRYDGEDYSRPGVLTSKLQESQPHEEPKDPDSVSKGTVENNNRLIELAKSYQNRNGEEHEKIMRSALQQINGLFQNNSFCSLDSVLTEAAAEVQSRLKNEYQRLRGEMQGSISRIVAFELQKASCSLETMIYQLESMRDLARDYEKKLAKKDRTISELSSEISEARVTFDQQRINDNKARKKFCTQLALNHAKRRLMLRAWTFWKRAIESSWKDRVYRRLVDQANEVCVNLRREHAHIVAEVSQTMHFCLFVYVTA</sequence>
<feature type="compositionally biased region" description="Basic and acidic residues" evidence="2">
    <location>
        <begin position="1"/>
        <end position="14"/>
    </location>
</feature>
<dbReference type="Proteomes" id="UP000281553">
    <property type="component" value="Unassembled WGS sequence"/>
</dbReference>
<evidence type="ECO:0000313" key="3">
    <source>
        <dbReference type="EMBL" id="VDN09464.1"/>
    </source>
</evidence>
<dbReference type="EMBL" id="UYRU01047108">
    <property type="protein sequence ID" value="VDN09464.1"/>
    <property type="molecule type" value="Genomic_DNA"/>
</dbReference>
<feature type="region of interest" description="Disordered" evidence="2">
    <location>
        <begin position="1"/>
        <end position="63"/>
    </location>
</feature>
<organism evidence="3 4">
    <name type="scientific">Dibothriocephalus latus</name>
    <name type="common">Fish tapeworm</name>
    <name type="synonym">Diphyllobothrium latum</name>
    <dbReference type="NCBI Taxonomy" id="60516"/>
    <lineage>
        <taxon>Eukaryota</taxon>
        <taxon>Metazoa</taxon>
        <taxon>Spiralia</taxon>
        <taxon>Lophotrochozoa</taxon>
        <taxon>Platyhelminthes</taxon>
        <taxon>Cestoda</taxon>
        <taxon>Eucestoda</taxon>
        <taxon>Diphyllobothriidea</taxon>
        <taxon>Diphyllobothriidae</taxon>
        <taxon>Dibothriocephalus</taxon>
    </lineage>
</organism>